<dbReference type="CDD" id="cd01127">
    <property type="entry name" value="TrwB_TraG_TraD_VirD4"/>
    <property type="match status" value="1"/>
</dbReference>
<reference evidence="8 9" key="1">
    <citation type="submission" date="2018-11" db="EMBL/GenBank/DDBJ databases">
        <authorList>
            <person name="Stevens M.J."/>
            <person name="Cernela N."/>
            <person name="Spoerry Serrano N."/>
            <person name="Schmitt S."/>
            <person name="Schrenzel J."/>
            <person name="Stephan R."/>
        </authorList>
    </citation>
    <scope>NUCLEOTIDE SEQUENCE [LARGE SCALE GENOMIC DNA]</scope>
    <source>
        <strain evidence="8 9">SS1014</strain>
    </source>
</reference>
<evidence type="ECO:0000256" key="3">
    <source>
        <dbReference type="ARBA" id="ARBA00022475"/>
    </source>
</evidence>
<dbReference type="SUPFAM" id="SSF52540">
    <property type="entry name" value="P-loop containing nucleoside triphosphate hydrolases"/>
    <property type="match status" value="1"/>
</dbReference>
<comment type="caution">
    <text evidence="8">The sequence shown here is derived from an EMBL/GenBank/DDBJ whole genome shotgun (WGS) entry which is preliminary data.</text>
</comment>
<evidence type="ECO:0000256" key="6">
    <source>
        <dbReference type="ARBA" id="ARBA00023136"/>
    </source>
</evidence>
<comment type="subcellular location">
    <subcellularLocation>
        <location evidence="1">Cell membrane</location>
        <topology evidence="1">Multi-pass membrane protein</topology>
    </subcellularLocation>
</comment>
<keyword evidence="5 7" id="KW-1133">Transmembrane helix</keyword>
<dbReference type="InterPro" id="IPR027417">
    <property type="entry name" value="P-loop_NTPase"/>
</dbReference>
<name>A0A426T4B3_STRSU</name>
<proteinExistence type="inferred from homology"/>
<evidence type="ECO:0000256" key="5">
    <source>
        <dbReference type="ARBA" id="ARBA00022989"/>
    </source>
</evidence>
<sequence>MMHQKPPKKFLPYLVGMILVFYLLHLLVKTSLLAPFTTLEDPLGLNRINWALANFGVGGWLDLQFTLWSLGAGVLGAFIILMNYLKIEDTGVYRYGEEHGSARFATVEDLKGFRDEDPENDMIFTQRARMGLFNKRLPFQWQLNKNTLTIGLPGDGKTFTFVKPNLMQLNSSFVVTDPKGLLVRETGDMLEKAGYKVKVFDLVNLTNSNQFNVFHYMDDENDIDRIAEAIIAGTAKSDNKGEDFWAQAELLLMRALIGYLYFDGKVLGNYVPNIAQVADLLRHLKRENEEVPSPVEKMFDELERELPGNYANKQWDLFRANFEGKTMTSVLAVMSARYSLFDHTSVRKMVERDTMEMEKWQTEKTAVFITIPETDKAYNFMGTVLFTMMFRVLPKVADEILQGTHPTFKAKDLLHIRLILDEFANFGRFPNFTEVLSSVRSREISIDIIIQAISQLKALYKDQWETIFNNCATLLYLGTNDKETMNYFSMRAGKQTIRSTSSSQTFSQQGSSSQSIQTIGRDLMTPDEIARIGVDEALVFIAKQNVFKDKKTNVLMHPRASELANSPEDDNWYYYKRSMADMEDWDENVKHTQPKVTVNQVEEELAA</sequence>
<keyword evidence="6 7" id="KW-0472">Membrane</keyword>
<dbReference type="EMBL" id="RSDG01000036">
    <property type="protein sequence ID" value="RRR48782.1"/>
    <property type="molecule type" value="Genomic_DNA"/>
</dbReference>
<protein>
    <submittedName>
        <fullName evidence="8">Type IV secretory system conjugative DNA transfer family protein</fullName>
    </submittedName>
</protein>
<dbReference type="Pfam" id="PF02534">
    <property type="entry name" value="T4SS-DNA_transf"/>
    <property type="match status" value="1"/>
</dbReference>
<dbReference type="InterPro" id="IPR003688">
    <property type="entry name" value="TraG/VirD4"/>
</dbReference>
<dbReference type="Gene3D" id="3.40.50.300">
    <property type="entry name" value="P-loop containing nucleotide triphosphate hydrolases"/>
    <property type="match status" value="1"/>
</dbReference>
<evidence type="ECO:0000313" key="9">
    <source>
        <dbReference type="Proteomes" id="UP000273973"/>
    </source>
</evidence>
<evidence type="ECO:0000256" key="1">
    <source>
        <dbReference type="ARBA" id="ARBA00004651"/>
    </source>
</evidence>
<dbReference type="Proteomes" id="UP000273973">
    <property type="component" value="Unassembled WGS sequence"/>
</dbReference>
<comment type="similarity">
    <text evidence="2">Belongs to the VirD4/TraG family.</text>
</comment>
<feature type="transmembrane region" description="Helical" evidence="7">
    <location>
        <begin position="65"/>
        <end position="85"/>
    </location>
</feature>
<dbReference type="InterPro" id="IPR051539">
    <property type="entry name" value="T4SS-coupling_protein"/>
</dbReference>
<feature type="transmembrane region" description="Helical" evidence="7">
    <location>
        <begin position="10"/>
        <end position="28"/>
    </location>
</feature>
<dbReference type="NCBIfam" id="NF045973">
    <property type="entry name" value="conju_CD1115"/>
    <property type="match status" value="1"/>
</dbReference>
<dbReference type="GO" id="GO:0005886">
    <property type="term" value="C:plasma membrane"/>
    <property type="evidence" value="ECO:0007669"/>
    <property type="project" value="UniProtKB-SubCell"/>
</dbReference>
<dbReference type="AlphaFoldDB" id="A0A426T4B3"/>
<evidence type="ECO:0000313" key="8">
    <source>
        <dbReference type="EMBL" id="RRR48782.1"/>
    </source>
</evidence>
<dbReference type="PANTHER" id="PTHR37937">
    <property type="entry name" value="CONJUGATIVE TRANSFER: DNA TRANSPORT"/>
    <property type="match status" value="1"/>
</dbReference>
<accession>A0A426T4B3</accession>
<keyword evidence="4 7" id="KW-0812">Transmembrane</keyword>
<gene>
    <name evidence="8" type="ORF">EJA00_06095</name>
</gene>
<evidence type="ECO:0000256" key="7">
    <source>
        <dbReference type="SAM" id="Phobius"/>
    </source>
</evidence>
<dbReference type="PANTHER" id="PTHR37937:SF1">
    <property type="entry name" value="CONJUGATIVE TRANSFER: DNA TRANSPORT"/>
    <property type="match status" value="1"/>
</dbReference>
<keyword evidence="3" id="KW-1003">Cell membrane</keyword>
<evidence type="ECO:0000256" key="2">
    <source>
        <dbReference type="ARBA" id="ARBA00008806"/>
    </source>
</evidence>
<evidence type="ECO:0000256" key="4">
    <source>
        <dbReference type="ARBA" id="ARBA00022692"/>
    </source>
</evidence>
<organism evidence="8 9">
    <name type="scientific">Streptococcus suis</name>
    <dbReference type="NCBI Taxonomy" id="1307"/>
    <lineage>
        <taxon>Bacteria</taxon>
        <taxon>Bacillati</taxon>
        <taxon>Bacillota</taxon>
        <taxon>Bacilli</taxon>
        <taxon>Lactobacillales</taxon>
        <taxon>Streptococcaceae</taxon>
        <taxon>Streptococcus</taxon>
    </lineage>
</organism>
<reference evidence="8 9" key="2">
    <citation type="submission" date="2018-12" db="EMBL/GenBank/DDBJ databases">
        <title>Whole-genome sequences of fifteen clinical Streptococcus suis strains isolated from pigs between 2006 and 2018.</title>
        <authorList>
            <person name="Stevens M.J.A."/>
            <person name="Cernela N."/>
            <person name="Spoerry Serrano N."/>
            <person name="Schmitt S."/>
            <person name="Schrenzel J."/>
            <person name="Stephan R."/>
        </authorList>
    </citation>
    <scope>NUCLEOTIDE SEQUENCE [LARGE SCALE GENOMIC DNA]</scope>
    <source>
        <strain evidence="8 9">SS1014</strain>
    </source>
</reference>